<feature type="transmembrane region" description="Helical" evidence="1">
    <location>
        <begin position="39"/>
        <end position="61"/>
    </location>
</feature>
<dbReference type="RefSeq" id="WP_274493704.1">
    <property type="nucleotide sequence ID" value="NZ_CP118166.1"/>
</dbReference>
<protein>
    <submittedName>
        <fullName evidence="2">Uncharacterized protein</fullName>
    </submittedName>
</protein>
<evidence type="ECO:0000256" key="1">
    <source>
        <dbReference type="SAM" id="Phobius"/>
    </source>
</evidence>
<dbReference type="AlphaFoldDB" id="A0AAE9ZFJ8"/>
<dbReference type="EMBL" id="CP118166">
    <property type="protein sequence ID" value="WDI31817.1"/>
    <property type="molecule type" value="Genomic_DNA"/>
</dbReference>
<proteinExistence type="predicted"/>
<dbReference type="Proteomes" id="UP001214043">
    <property type="component" value="Chromosome"/>
</dbReference>
<evidence type="ECO:0000313" key="3">
    <source>
        <dbReference type="Proteomes" id="UP001214043"/>
    </source>
</evidence>
<gene>
    <name evidence="2" type="ORF">PUV54_01275</name>
</gene>
<keyword evidence="3" id="KW-1185">Reference proteome</keyword>
<accession>A0AAE9ZFJ8</accession>
<name>A0AAE9ZFJ8_9PROT</name>
<sequence length="76" mass="8437">MTPDQQKRKAAIRALINIAILEGAVLFAVVAFYVNTQDITHLMGGIIASTLIFGPMFFRWFKAHGDAFKPSKPNTE</sequence>
<organism evidence="2 3">
    <name type="scientific">Hyphococcus flavus</name>
    <dbReference type="NCBI Taxonomy" id="1866326"/>
    <lineage>
        <taxon>Bacteria</taxon>
        <taxon>Pseudomonadati</taxon>
        <taxon>Pseudomonadota</taxon>
        <taxon>Alphaproteobacteria</taxon>
        <taxon>Parvularculales</taxon>
        <taxon>Parvularculaceae</taxon>
        <taxon>Hyphococcus</taxon>
    </lineage>
</organism>
<dbReference type="KEGG" id="hfl:PUV54_01275"/>
<keyword evidence="1" id="KW-1133">Transmembrane helix</keyword>
<evidence type="ECO:0000313" key="2">
    <source>
        <dbReference type="EMBL" id="WDI31817.1"/>
    </source>
</evidence>
<feature type="transmembrane region" description="Helical" evidence="1">
    <location>
        <begin position="12"/>
        <end position="33"/>
    </location>
</feature>
<keyword evidence="1" id="KW-0472">Membrane</keyword>
<reference evidence="2" key="1">
    <citation type="submission" date="2023-02" db="EMBL/GenBank/DDBJ databases">
        <title>Genome sequence of Hyphococcus flavus.</title>
        <authorList>
            <person name="Rong J.-C."/>
            <person name="Zhao Q."/>
            <person name="Yi M."/>
            <person name="Wu J.-Y."/>
        </authorList>
    </citation>
    <scope>NUCLEOTIDE SEQUENCE</scope>
    <source>
        <strain evidence="2">MCCC 1K03223</strain>
    </source>
</reference>
<keyword evidence="1" id="KW-0812">Transmembrane</keyword>